<feature type="transmembrane region" description="Helical" evidence="1">
    <location>
        <begin position="244"/>
        <end position="269"/>
    </location>
</feature>
<keyword evidence="1" id="KW-1133">Transmembrane helix</keyword>
<evidence type="ECO:0000313" key="3">
    <source>
        <dbReference type="Proteomes" id="UP001140206"/>
    </source>
</evidence>
<protein>
    <submittedName>
        <fullName evidence="2">Transmembrane protein</fullName>
    </submittedName>
</protein>
<feature type="transmembrane region" description="Helical" evidence="1">
    <location>
        <begin position="327"/>
        <end position="345"/>
    </location>
</feature>
<dbReference type="AlphaFoldDB" id="A0AAV8DBM5"/>
<comment type="caution">
    <text evidence="2">The sequence shown here is derived from an EMBL/GenBank/DDBJ whole genome shotgun (WGS) entry which is preliminary data.</text>
</comment>
<reference evidence="2" key="1">
    <citation type="submission" date="2022-08" db="EMBL/GenBank/DDBJ databases">
        <authorList>
            <person name="Marques A."/>
        </authorList>
    </citation>
    <scope>NUCLEOTIDE SEQUENCE</scope>
    <source>
        <strain evidence="2">RhyPub2mFocal</strain>
        <tissue evidence="2">Leaves</tissue>
    </source>
</reference>
<sequence>MRVVSPLSVSASAVSWDARKRNWVPKTKKTRRDPSSSSPLRLSLMRRSCVSVSWVAPFAKKPEGKSDYKVSQFQSQSLRQSVLWATEAVYIVWLFLLPFAPGDPVWAISPTTIHQLLGLSLNFFLILPFFNSVGIHFIQAPLLHPVSQTFLPRQLTTAYHKYSNSIHALQVAEGLFNFVIAWTLMFAPLLFTDCKRDRYKGSLDLLWAFQMFLTNTFLIPYMAIRLNEEDPDKTPPKLSKLGSVMVQGAPLVGLIGGLVCLLSLIWAFFGRGYEQFGGITERTQYLFSYLGSERLAYAFIWDIVLYSIFQPWLIAENIENVKRDDAGYVNWFKFIPVVGLVFYLLNLDVRDNDS</sequence>
<proteinExistence type="predicted"/>
<feature type="transmembrane region" description="Helical" evidence="1">
    <location>
        <begin position="121"/>
        <end position="143"/>
    </location>
</feature>
<dbReference type="EMBL" id="JAMFTS010000004">
    <property type="protein sequence ID" value="KAJ4765310.1"/>
    <property type="molecule type" value="Genomic_DNA"/>
</dbReference>
<dbReference type="Proteomes" id="UP001140206">
    <property type="component" value="Chromosome 4"/>
</dbReference>
<dbReference type="PANTHER" id="PTHR36367:SF2">
    <property type="entry name" value="TRANSMEMBRANE PROTEIN"/>
    <property type="match status" value="1"/>
</dbReference>
<dbReference type="PANTHER" id="PTHR36367">
    <property type="entry name" value="TRANSMEMBRANE PROTEIN"/>
    <property type="match status" value="1"/>
</dbReference>
<name>A0AAV8DBM5_9POAL</name>
<keyword evidence="3" id="KW-1185">Reference proteome</keyword>
<gene>
    <name evidence="2" type="ORF">LUZ62_075685</name>
</gene>
<feature type="transmembrane region" description="Helical" evidence="1">
    <location>
        <begin position="295"/>
        <end position="315"/>
    </location>
</feature>
<keyword evidence="1" id="KW-0472">Membrane</keyword>
<evidence type="ECO:0000313" key="2">
    <source>
        <dbReference type="EMBL" id="KAJ4765310.1"/>
    </source>
</evidence>
<feature type="transmembrane region" description="Helical" evidence="1">
    <location>
        <begin position="164"/>
        <end position="185"/>
    </location>
</feature>
<accession>A0AAV8DBM5</accession>
<keyword evidence="1 2" id="KW-0812">Transmembrane</keyword>
<feature type="transmembrane region" description="Helical" evidence="1">
    <location>
        <begin position="205"/>
        <end position="224"/>
    </location>
</feature>
<organism evidence="2 3">
    <name type="scientific">Rhynchospora pubera</name>
    <dbReference type="NCBI Taxonomy" id="906938"/>
    <lineage>
        <taxon>Eukaryota</taxon>
        <taxon>Viridiplantae</taxon>
        <taxon>Streptophyta</taxon>
        <taxon>Embryophyta</taxon>
        <taxon>Tracheophyta</taxon>
        <taxon>Spermatophyta</taxon>
        <taxon>Magnoliopsida</taxon>
        <taxon>Liliopsida</taxon>
        <taxon>Poales</taxon>
        <taxon>Cyperaceae</taxon>
        <taxon>Cyperoideae</taxon>
        <taxon>Rhynchosporeae</taxon>
        <taxon>Rhynchospora</taxon>
    </lineage>
</organism>
<evidence type="ECO:0000256" key="1">
    <source>
        <dbReference type="SAM" id="Phobius"/>
    </source>
</evidence>